<dbReference type="STRING" id="1797692.A3I33_02325"/>
<evidence type="ECO:0000313" key="2">
    <source>
        <dbReference type="Proteomes" id="UP000176544"/>
    </source>
</evidence>
<organism evidence="1 2">
    <name type="scientific">Candidatus Colwellbacteria bacterium RIFCSPLOWO2_02_FULL_45_11</name>
    <dbReference type="NCBI Taxonomy" id="1797692"/>
    <lineage>
        <taxon>Bacteria</taxon>
        <taxon>Candidatus Colwelliibacteriota</taxon>
    </lineage>
</organism>
<sequence>MVITVADGAGIKCQAGEFSLLVDPPSQRKGNLILKTRTELPIDSFSSENIIWGSGEYEVSGVRVHGIALPSESTAKTVRSIYAIEFDGMRIAFLINVSSELSEDMIDGLGEVDILFFSADAKKIKPKQMVSLIKQIDPSIIIPAEDSAAKILMEEMGQRVKAEEKLTVKKGDLIKEDMANKLVWLTTK</sequence>
<protein>
    <submittedName>
        <fullName evidence="1">Uncharacterized protein</fullName>
    </submittedName>
</protein>
<dbReference type="Proteomes" id="UP000176544">
    <property type="component" value="Unassembled WGS sequence"/>
</dbReference>
<accession>A0A1G1Z9S5</accession>
<dbReference type="InterPro" id="IPR036866">
    <property type="entry name" value="RibonucZ/Hydroxyglut_hydro"/>
</dbReference>
<name>A0A1G1Z9S5_9BACT</name>
<evidence type="ECO:0000313" key="1">
    <source>
        <dbReference type="EMBL" id="OGY61254.1"/>
    </source>
</evidence>
<gene>
    <name evidence="1" type="ORF">A3I33_02325</name>
</gene>
<comment type="caution">
    <text evidence="1">The sequence shown here is derived from an EMBL/GenBank/DDBJ whole genome shotgun (WGS) entry which is preliminary data.</text>
</comment>
<dbReference type="AlphaFoldDB" id="A0A1G1Z9S5"/>
<dbReference type="Gene3D" id="3.60.15.10">
    <property type="entry name" value="Ribonuclease Z/Hydroxyacylglutathione hydrolase-like"/>
    <property type="match status" value="1"/>
</dbReference>
<dbReference type="Pfam" id="PF13483">
    <property type="entry name" value="Lactamase_B_3"/>
    <property type="match status" value="1"/>
</dbReference>
<dbReference type="EMBL" id="MHJA01000008">
    <property type="protein sequence ID" value="OGY61254.1"/>
    <property type="molecule type" value="Genomic_DNA"/>
</dbReference>
<proteinExistence type="predicted"/>
<reference evidence="1 2" key="1">
    <citation type="journal article" date="2016" name="Nat. Commun.">
        <title>Thousands of microbial genomes shed light on interconnected biogeochemical processes in an aquifer system.</title>
        <authorList>
            <person name="Anantharaman K."/>
            <person name="Brown C.T."/>
            <person name="Hug L.A."/>
            <person name="Sharon I."/>
            <person name="Castelle C.J."/>
            <person name="Probst A.J."/>
            <person name="Thomas B.C."/>
            <person name="Singh A."/>
            <person name="Wilkins M.J."/>
            <person name="Karaoz U."/>
            <person name="Brodie E.L."/>
            <person name="Williams K.H."/>
            <person name="Hubbard S.S."/>
            <person name="Banfield J.F."/>
        </authorList>
    </citation>
    <scope>NUCLEOTIDE SEQUENCE [LARGE SCALE GENOMIC DNA]</scope>
</reference>